<dbReference type="RefSeq" id="XP_065650786.1">
    <property type="nucleotide sequence ID" value="XM_065794714.1"/>
</dbReference>
<dbReference type="PANTHER" id="PTHR36159">
    <property type="entry name" value="PROTEIN CBG23766"/>
    <property type="match status" value="1"/>
</dbReference>
<reference evidence="3" key="1">
    <citation type="submission" date="2025-08" db="UniProtKB">
        <authorList>
            <consortium name="RefSeq"/>
        </authorList>
    </citation>
    <scope>IDENTIFICATION</scope>
</reference>
<evidence type="ECO:0000313" key="3">
    <source>
        <dbReference type="RefSeq" id="XP_065650786.1"/>
    </source>
</evidence>
<keyword evidence="2" id="KW-1185">Reference proteome</keyword>
<dbReference type="InterPro" id="IPR049512">
    <property type="entry name" value="DJR-like_dom"/>
</dbReference>
<dbReference type="PANTHER" id="PTHR36159:SF1">
    <property type="entry name" value="RETROVIRUS-RELATED POL POLYPROTEIN FROM TRANSPOSON 412-LIKE PROTEIN"/>
    <property type="match status" value="1"/>
</dbReference>
<dbReference type="Pfam" id="PF21738">
    <property type="entry name" value="DJR-like_dom"/>
    <property type="match status" value="1"/>
</dbReference>
<name>A0ABM4BNU7_HYDVU</name>
<organism evidence="2 3">
    <name type="scientific">Hydra vulgaris</name>
    <name type="common">Hydra</name>
    <name type="synonym">Hydra attenuata</name>
    <dbReference type="NCBI Taxonomy" id="6087"/>
    <lineage>
        <taxon>Eukaryota</taxon>
        <taxon>Metazoa</taxon>
        <taxon>Cnidaria</taxon>
        <taxon>Hydrozoa</taxon>
        <taxon>Hydroidolina</taxon>
        <taxon>Anthoathecata</taxon>
        <taxon>Aplanulata</taxon>
        <taxon>Hydridae</taxon>
        <taxon>Hydra</taxon>
    </lineage>
</organism>
<accession>A0ABM4BNU7</accession>
<dbReference type="Proteomes" id="UP001652625">
    <property type="component" value="Chromosome 03"/>
</dbReference>
<gene>
    <name evidence="3" type="primary">LOC136078897</name>
</gene>
<proteinExistence type="predicted"/>
<evidence type="ECO:0000313" key="2">
    <source>
        <dbReference type="Proteomes" id="UP001652625"/>
    </source>
</evidence>
<dbReference type="GeneID" id="136078897"/>
<protein>
    <submittedName>
        <fullName evidence="3">Uncharacterized protein LOC136078897</fullName>
    </submittedName>
</protein>
<sequence length="256" mass="29287">MTTSDVLNFTEMPIVDNGIQRFEFHEYEPEARKNLNSAGEIRINIEQQDLFTLPSEAYLLFEGQLVKLADGTAYANTDTVTLTNNGIMHLFSQISYQLSNQDIETIYNPGQATTMLRMLKYPNDFQLVQGLNQLWYKDNTTTAVLADNPGLSIRQSYIIQKPTTKGTFSICVPLRHIFGFCDDYDKVIYGFKHTITLVRKSNDDAIFKLAAVDLIKVNLNKISLFIPYVIPSDVERISLYKYIESKVTLPVSFRQR</sequence>
<feature type="domain" description="Double jelly roll-like" evidence="1">
    <location>
        <begin position="80"/>
        <end position="254"/>
    </location>
</feature>
<evidence type="ECO:0000259" key="1">
    <source>
        <dbReference type="Pfam" id="PF21738"/>
    </source>
</evidence>